<evidence type="ECO:0000313" key="10">
    <source>
        <dbReference type="Proteomes" id="UP000326924"/>
    </source>
</evidence>
<dbReference type="OrthoDB" id="7464126at2759"/>
<feature type="compositionally biased region" description="Polar residues" evidence="7">
    <location>
        <begin position="22"/>
        <end position="35"/>
    </location>
</feature>
<dbReference type="EMBL" id="VXIS01000173">
    <property type="protein sequence ID" value="KAA8899102.1"/>
    <property type="molecule type" value="Genomic_DNA"/>
</dbReference>
<protein>
    <recommendedName>
        <fullName evidence="11">DUF676 domain-containing protein</fullName>
    </recommendedName>
</protein>
<dbReference type="PANTHER" id="PTHR48182">
    <property type="entry name" value="PROTEIN SERAC1"/>
    <property type="match status" value="1"/>
</dbReference>
<dbReference type="AlphaFoldDB" id="A0A5J5EP25"/>
<feature type="region of interest" description="Disordered" evidence="7">
    <location>
        <begin position="1"/>
        <end position="45"/>
    </location>
</feature>
<evidence type="ECO:0000256" key="2">
    <source>
        <dbReference type="ARBA" id="ARBA00004240"/>
    </source>
</evidence>
<dbReference type="GO" id="GO:0005783">
    <property type="term" value="C:endoplasmic reticulum"/>
    <property type="evidence" value="ECO:0007669"/>
    <property type="project" value="UniProtKB-SubCell"/>
</dbReference>
<feature type="compositionally biased region" description="Low complexity" evidence="7">
    <location>
        <begin position="10"/>
        <end position="21"/>
    </location>
</feature>
<evidence type="ECO:0000256" key="3">
    <source>
        <dbReference type="ARBA" id="ARBA00004370"/>
    </source>
</evidence>
<dbReference type="Proteomes" id="UP000326924">
    <property type="component" value="Unassembled WGS sequence"/>
</dbReference>
<dbReference type="SUPFAM" id="SSF53474">
    <property type="entry name" value="alpha/beta-Hydrolases"/>
    <property type="match status" value="1"/>
</dbReference>
<comment type="caution">
    <text evidence="8">The sequence shown here is derived from an EMBL/GenBank/DDBJ whole genome shotgun (WGS) entry which is preliminary data.</text>
</comment>
<evidence type="ECO:0000256" key="5">
    <source>
        <dbReference type="ARBA" id="ARBA00023128"/>
    </source>
</evidence>
<evidence type="ECO:0008006" key="11">
    <source>
        <dbReference type="Google" id="ProtNLM"/>
    </source>
</evidence>
<dbReference type="InterPro" id="IPR029058">
    <property type="entry name" value="AB_hydrolase_fold"/>
</dbReference>
<dbReference type="EMBL" id="VXIS01000173">
    <property type="protein sequence ID" value="KAA8899107.1"/>
    <property type="molecule type" value="Genomic_DNA"/>
</dbReference>
<gene>
    <name evidence="8" type="ORF">FN846DRAFT_782512</name>
    <name evidence="9" type="ORF">FN846DRAFT_782513</name>
</gene>
<keyword evidence="4" id="KW-0256">Endoplasmic reticulum</keyword>
<keyword evidence="5" id="KW-0496">Mitochondrion</keyword>
<name>A0A5J5EP25_9PEZI</name>
<comment type="subcellular location">
    <subcellularLocation>
        <location evidence="2">Endoplasmic reticulum</location>
    </subcellularLocation>
    <subcellularLocation>
        <location evidence="3">Membrane</location>
    </subcellularLocation>
    <subcellularLocation>
        <location evidence="1">Mitochondrion</location>
    </subcellularLocation>
</comment>
<dbReference type="PANTHER" id="PTHR48182:SF2">
    <property type="entry name" value="PROTEIN SERAC1"/>
    <property type="match status" value="1"/>
</dbReference>
<dbReference type="Gene3D" id="3.40.50.1820">
    <property type="entry name" value="alpha/beta hydrolase"/>
    <property type="match status" value="1"/>
</dbReference>
<dbReference type="GO" id="GO:0016020">
    <property type="term" value="C:membrane"/>
    <property type="evidence" value="ECO:0007669"/>
    <property type="project" value="UniProtKB-SubCell"/>
</dbReference>
<proteinExistence type="predicted"/>
<sequence>MPKNSLALKPPSTSRSRSTPSISVASVGQQGLSTPSPVPQPKSPRTLRLSLIPTSVDNNQLRKFLGGLEYESQPPKENILALSLAPFVDWLVATVSFSQEPLIFLRCTTGRSLSLPLPPELGGSTINVDCDFYGITPLYHPPSKPTYDVIAVSGLSSHAFGSWKSPQNSHVMWLRDILQLDFPDFRVLTWGYESDLRDGTNDSTIADFSRQLLTAVHTARDDDSEGKTRPVVFVGHDLGGLIIKHALVEAAQGSSEDDQAIMRCCVGIFLFGVPNRGLNNGYLLSLVKGRKNEALVQNLMESSALLNNLHIAFQRSYKSSLKYCFVASFFETRDTNTVELPDGSWSRSGEPIRVVTRESATGFAPEEEAHNQIAIVADHSKLVQFKGRDDANYLHVRAKLKEMVRRTPKILQMRTGDGI</sequence>
<organism evidence="8 10">
    <name type="scientific">Sphaerosporella brunnea</name>
    <dbReference type="NCBI Taxonomy" id="1250544"/>
    <lineage>
        <taxon>Eukaryota</taxon>
        <taxon>Fungi</taxon>
        <taxon>Dikarya</taxon>
        <taxon>Ascomycota</taxon>
        <taxon>Pezizomycotina</taxon>
        <taxon>Pezizomycetes</taxon>
        <taxon>Pezizales</taxon>
        <taxon>Pyronemataceae</taxon>
        <taxon>Sphaerosporella</taxon>
    </lineage>
</organism>
<keyword evidence="10" id="KW-1185">Reference proteome</keyword>
<dbReference type="InterPro" id="IPR052374">
    <property type="entry name" value="SERAC1"/>
</dbReference>
<reference evidence="8 10" key="1">
    <citation type="submission" date="2019-09" db="EMBL/GenBank/DDBJ databases">
        <title>Draft genome of the ectomycorrhizal ascomycete Sphaerosporella brunnea.</title>
        <authorList>
            <consortium name="DOE Joint Genome Institute"/>
            <person name="Benucci G.M."/>
            <person name="Marozzi G."/>
            <person name="Antonielli L."/>
            <person name="Sanchez S."/>
            <person name="Marco P."/>
            <person name="Wang X."/>
            <person name="Falini L.B."/>
            <person name="Barry K."/>
            <person name="Haridas S."/>
            <person name="Lipzen A."/>
            <person name="Labutti K."/>
            <person name="Grigoriev I.V."/>
            <person name="Murat C."/>
            <person name="Martin F."/>
            <person name="Albertini E."/>
            <person name="Donnini D."/>
            <person name="Bonito G."/>
        </authorList>
    </citation>
    <scope>NUCLEOTIDE SEQUENCE [LARGE SCALE GENOMIC DNA]</scope>
    <source>
        <strain evidence="8 10">Sb_GMNB300</strain>
    </source>
</reference>
<accession>A0A5J5EP25</accession>
<dbReference type="GO" id="GO:0005739">
    <property type="term" value="C:mitochondrion"/>
    <property type="evidence" value="ECO:0007669"/>
    <property type="project" value="UniProtKB-SubCell"/>
</dbReference>
<dbReference type="InParanoid" id="A0A5J5EP25"/>
<evidence type="ECO:0000256" key="1">
    <source>
        <dbReference type="ARBA" id="ARBA00004173"/>
    </source>
</evidence>
<evidence type="ECO:0000313" key="8">
    <source>
        <dbReference type="EMBL" id="KAA8899102.1"/>
    </source>
</evidence>
<evidence type="ECO:0000256" key="7">
    <source>
        <dbReference type="SAM" id="MobiDB-lite"/>
    </source>
</evidence>
<keyword evidence="6" id="KW-0472">Membrane</keyword>
<evidence type="ECO:0000256" key="6">
    <source>
        <dbReference type="ARBA" id="ARBA00023136"/>
    </source>
</evidence>
<evidence type="ECO:0000313" key="9">
    <source>
        <dbReference type="EMBL" id="KAA8899107.1"/>
    </source>
</evidence>
<evidence type="ECO:0000256" key="4">
    <source>
        <dbReference type="ARBA" id="ARBA00022824"/>
    </source>
</evidence>